<keyword evidence="4" id="KW-1185">Reference proteome</keyword>
<dbReference type="RefSeq" id="WP_076447806.1">
    <property type="nucleotide sequence ID" value="NZ_FTOQ01000004.1"/>
</dbReference>
<gene>
    <name evidence="3" type="ORF">SAMN05421759_104295</name>
</gene>
<accession>A0A1N7MG30</accession>
<proteinExistence type="predicted"/>
<dbReference type="STRING" id="633194.SAMN05421759_104295"/>
<organism evidence="3 4">
    <name type="scientific">Roseivivax lentus</name>
    <dbReference type="NCBI Taxonomy" id="633194"/>
    <lineage>
        <taxon>Bacteria</taxon>
        <taxon>Pseudomonadati</taxon>
        <taxon>Pseudomonadota</taxon>
        <taxon>Alphaproteobacteria</taxon>
        <taxon>Rhodobacterales</taxon>
        <taxon>Roseobacteraceae</taxon>
        <taxon>Roseivivax</taxon>
    </lineage>
</organism>
<feature type="transmembrane region" description="Helical" evidence="2">
    <location>
        <begin position="61"/>
        <end position="81"/>
    </location>
</feature>
<feature type="compositionally biased region" description="Basic and acidic residues" evidence="1">
    <location>
        <begin position="85"/>
        <end position="94"/>
    </location>
</feature>
<dbReference type="EMBL" id="FTOQ01000004">
    <property type="protein sequence ID" value="SIS85096.1"/>
    <property type="molecule type" value="Genomic_DNA"/>
</dbReference>
<feature type="region of interest" description="Disordered" evidence="1">
    <location>
        <begin position="85"/>
        <end position="112"/>
    </location>
</feature>
<evidence type="ECO:0000313" key="4">
    <source>
        <dbReference type="Proteomes" id="UP000186684"/>
    </source>
</evidence>
<reference evidence="4" key="1">
    <citation type="submission" date="2017-01" db="EMBL/GenBank/DDBJ databases">
        <authorList>
            <person name="Varghese N."/>
            <person name="Submissions S."/>
        </authorList>
    </citation>
    <scope>NUCLEOTIDE SEQUENCE [LARGE SCALE GENOMIC DNA]</scope>
    <source>
        <strain evidence="4">DSM 29430</strain>
    </source>
</reference>
<evidence type="ECO:0000313" key="3">
    <source>
        <dbReference type="EMBL" id="SIS85096.1"/>
    </source>
</evidence>
<sequence length="112" mass="12480">MDTRSPEPDTFLQRSRRGLWYFLLCGLGAIWAVGFLVYGTLALIEWAGDGWSLHREFGRVIRILVAFILFGGGAAVALWSYSQTRTDRDRHAEPPEPETDAAGDADPDDLPN</sequence>
<feature type="transmembrane region" description="Helical" evidence="2">
    <location>
        <begin position="20"/>
        <end position="41"/>
    </location>
</feature>
<name>A0A1N7MG30_9RHOB</name>
<evidence type="ECO:0000256" key="2">
    <source>
        <dbReference type="SAM" id="Phobius"/>
    </source>
</evidence>
<keyword evidence="2" id="KW-0812">Transmembrane</keyword>
<evidence type="ECO:0000256" key="1">
    <source>
        <dbReference type="SAM" id="MobiDB-lite"/>
    </source>
</evidence>
<keyword evidence="2" id="KW-1133">Transmembrane helix</keyword>
<keyword evidence="2" id="KW-0472">Membrane</keyword>
<dbReference type="Proteomes" id="UP000186684">
    <property type="component" value="Unassembled WGS sequence"/>
</dbReference>
<feature type="compositionally biased region" description="Acidic residues" evidence="1">
    <location>
        <begin position="95"/>
        <end position="112"/>
    </location>
</feature>
<dbReference type="AlphaFoldDB" id="A0A1N7MG30"/>
<protein>
    <submittedName>
        <fullName evidence="3">Uncharacterized protein</fullName>
    </submittedName>
</protein>